<dbReference type="SFLD" id="SFLDS00003">
    <property type="entry name" value="Haloacid_Dehalogenase"/>
    <property type="match status" value="1"/>
</dbReference>
<dbReference type="NCBIfam" id="TIGR01549">
    <property type="entry name" value="HAD-SF-IA-v1"/>
    <property type="match status" value="1"/>
</dbReference>
<protein>
    <submittedName>
        <fullName evidence="1">Phosphonoacetaldehyde hydrolase</fullName>
        <ecNumber evidence="1">3.11.1.1</ecNumber>
    </submittedName>
</protein>
<dbReference type="GO" id="GO:0005829">
    <property type="term" value="C:cytosol"/>
    <property type="evidence" value="ECO:0007669"/>
    <property type="project" value="TreeGrafter"/>
</dbReference>
<dbReference type="InterPro" id="IPR023214">
    <property type="entry name" value="HAD_sf"/>
</dbReference>
<gene>
    <name evidence="1" type="primary">phnX</name>
    <name evidence="1" type="ORF">GALL_56150</name>
</gene>
<dbReference type="GO" id="GO:0006281">
    <property type="term" value="P:DNA repair"/>
    <property type="evidence" value="ECO:0007669"/>
    <property type="project" value="TreeGrafter"/>
</dbReference>
<dbReference type="PANTHER" id="PTHR43434:SF19">
    <property type="entry name" value="PHOSPHONOACETALDEHYDE HYDROLASE"/>
    <property type="match status" value="1"/>
</dbReference>
<dbReference type="EC" id="3.11.1.1" evidence="1"/>
<dbReference type="EMBL" id="MLJW01000015">
    <property type="protein sequence ID" value="OIR13230.1"/>
    <property type="molecule type" value="Genomic_DNA"/>
</dbReference>
<dbReference type="InterPro" id="IPR006439">
    <property type="entry name" value="HAD-SF_hydro_IA"/>
</dbReference>
<dbReference type="GO" id="GO:0008967">
    <property type="term" value="F:phosphoglycolate phosphatase activity"/>
    <property type="evidence" value="ECO:0007669"/>
    <property type="project" value="TreeGrafter"/>
</dbReference>
<proteinExistence type="predicted"/>
<dbReference type="SUPFAM" id="SSF56784">
    <property type="entry name" value="HAD-like"/>
    <property type="match status" value="1"/>
</dbReference>
<dbReference type="InterPro" id="IPR036412">
    <property type="entry name" value="HAD-like_sf"/>
</dbReference>
<dbReference type="Pfam" id="PF00702">
    <property type="entry name" value="Hydrolase"/>
    <property type="match status" value="1"/>
</dbReference>
<dbReference type="InterPro" id="IPR050155">
    <property type="entry name" value="HAD-like_hydrolase_sf"/>
</dbReference>
<reference evidence="1" key="1">
    <citation type="submission" date="2016-10" db="EMBL/GenBank/DDBJ databases">
        <title>Sequence of Gallionella enrichment culture.</title>
        <authorList>
            <person name="Poehlein A."/>
            <person name="Muehling M."/>
            <person name="Daniel R."/>
        </authorList>
    </citation>
    <scope>NUCLEOTIDE SEQUENCE</scope>
</reference>
<evidence type="ECO:0000313" key="1">
    <source>
        <dbReference type="EMBL" id="OIR13230.1"/>
    </source>
</evidence>
<dbReference type="GO" id="GO:0050194">
    <property type="term" value="F:phosphonoacetaldehyde hydrolase activity"/>
    <property type="evidence" value="ECO:0007669"/>
    <property type="project" value="UniProtKB-EC"/>
</dbReference>
<name>A0A1J5TMJ1_9ZZZZ</name>
<sequence length="226" mass="25526">MNTRLVIFDIAGTTVADRGNINEAFRNAFLSIGIIVDASDVDAVMGYRKMEAIKIIINQYAPDFGDDERIIKDIHDVFENNMIEFYEEDKKLEPLPFALSVFQSLQERNIKVALNTGFTRAITDTILKRLGWIDSPLINAVVCSDEVPEGRPYPFMIQHIMQQLLIENVEDVIKVGDTEVDIKEGRNAGCGLVIAVTTGAYLRERLTKHHPDYIINSLNELMPIID</sequence>
<keyword evidence="1" id="KW-0378">Hydrolase</keyword>
<dbReference type="InterPro" id="IPR023198">
    <property type="entry name" value="PGP-like_dom2"/>
</dbReference>
<dbReference type="AlphaFoldDB" id="A0A1J5TMJ1"/>
<dbReference type="Gene3D" id="1.10.150.240">
    <property type="entry name" value="Putative phosphatase, domain 2"/>
    <property type="match status" value="1"/>
</dbReference>
<accession>A0A1J5TMJ1</accession>
<dbReference type="SFLD" id="SFLDG01135">
    <property type="entry name" value="C1.5.6:_HAD__Beta-PGM__Phospha"/>
    <property type="match status" value="1"/>
</dbReference>
<comment type="caution">
    <text evidence="1">The sequence shown here is derived from an EMBL/GenBank/DDBJ whole genome shotgun (WGS) entry which is preliminary data.</text>
</comment>
<dbReference type="SFLD" id="SFLDG01129">
    <property type="entry name" value="C1.5:_HAD__Beta-PGM__Phosphata"/>
    <property type="match status" value="1"/>
</dbReference>
<dbReference type="PANTHER" id="PTHR43434">
    <property type="entry name" value="PHOSPHOGLYCOLATE PHOSPHATASE"/>
    <property type="match status" value="1"/>
</dbReference>
<dbReference type="Gene3D" id="3.40.50.1000">
    <property type="entry name" value="HAD superfamily/HAD-like"/>
    <property type="match status" value="1"/>
</dbReference>
<organism evidence="1">
    <name type="scientific">mine drainage metagenome</name>
    <dbReference type="NCBI Taxonomy" id="410659"/>
    <lineage>
        <taxon>unclassified sequences</taxon>
        <taxon>metagenomes</taxon>
        <taxon>ecological metagenomes</taxon>
    </lineage>
</organism>